<keyword evidence="2" id="KW-0378">Hydrolase</keyword>
<dbReference type="RefSeq" id="WP_160363355.1">
    <property type="nucleotide sequence ID" value="NZ_JACEIB010000003.1"/>
</dbReference>
<dbReference type="PANTHER" id="PTHR43433:SF5">
    <property type="entry name" value="AB HYDROLASE-1 DOMAIN-CONTAINING PROTEIN"/>
    <property type="match status" value="1"/>
</dbReference>
<feature type="domain" description="AB hydrolase-1" evidence="1">
    <location>
        <begin position="21"/>
        <end position="260"/>
    </location>
</feature>
<protein>
    <submittedName>
        <fullName evidence="2">Alpha/beta hydrolase</fullName>
    </submittedName>
</protein>
<organism evidence="2 3">
    <name type="scientific">Sphingomonas chungangi</name>
    <dbReference type="NCBI Taxonomy" id="2683589"/>
    <lineage>
        <taxon>Bacteria</taxon>
        <taxon>Pseudomonadati</taxon>
        <taxon>Pseudomonadota</taxon>
        <taxon>Alphaproteobacteria</taxon>
        <taxon>Sphingomonadales</taxon>
        <taxon>Sphingomonadaceae</taxon>
        <taxon>Sphingomonas</taxon>
    </lineage>
</organism>
<accession>A0A838L210</accession>
<gene>
    <name evidence="2" type="ORF">HZF05_05425</name>
</gene>
<dbReference type="EMBL" id="JACEIB010000003">
    <property type="protein sequence ID" value="MBA2933533.1"/>
    <property type="molecule type" value="Genomic_DNA"/>
</dbReference>
<dbReference type="GO" id="GO:0004806">
    <property type="term" value="F:triacylglycerol lipase activity"/>
    <property type="evidence" value="ECO:0007669"/>
    <property type="project" value="TreeGrafter"/>
</dbReference>
<dbReference type="Pfam" id="PF00561">
    <property type="entry name" value="Abhydrolase_1"/>
    <property type="match status" value="1"/>
</dbReference>
<dbReference type="PANTHER" id="PTHR43433">
    <property type="entry name" value="HYDROLASE, ALPHA/BETA FOLD FAMILY PROTEIN"/>
    <property type="match status" value="1"/>
</dbReference>
<dbReference type="Proteomes" id="UP000570166">
    <property type="component" value="Unassembled WGS sequence"/>
</dbReference>
<evidence type="ECO:0000313" key="3">
    <source>
        <dbReference type="Proteomes" id="UP000570166"/>
    </source>
</evidence>
<sequence length="281" mass="31120">MPHTSSEPRIYFETLGDPNDPPLLLIAGLGAQMVGWREAFVQQLVDRHLFVVRLDNRDVGLSDKMAGADVHVADYGIDALADDACRVLDTLGLPSAHVAGESMGGGIAQRMAITRPDCVRSATLFYTSPGFDPAFLTEELLERLGSPPALFDLSRDQAIAVMIEAERVSAASDYPFDEAWYRRSKELAYDRCYRPDGALRQASMVARAGGWRDELGRIRCPVAIIHGRTDRLIKPEAALELGRLIPHAEVHIYRGMGHAPVPELWDEYIPIMLRTIARGEE</sequence>
<dbReference type="Gene3D" id="3.40.50.1820">
    <property type="entry name" value="alpha/beta hydrolase"/>
    <property type="match status" value="1"/>
</dbReference>
<evidence type="ECO:0000313" key="2">
    <source>
        <dbReference type="EMBL" id="MBA2933533.1"/>
    </source>
</evidence>
<dbReference type="AlphaFoldDB" id="A0A838L210"/>
<dbReference type="GO" id="GO:0046503">
    <property type="term" value="P:glycerolipid catabolic process"/>
    <property type="evidence" value="ECO:0007669"/>
    <property type="project" value="TreeGrafter"/>
</dbReference>
<dbReference type="InterPro" id="IPR029058">
    <property type="entry name" value="AB_hydrolase_fold"/>
</dbReference>
<comment type="caution">
    <text evidence="2">The sequence shown here is derived from an EMBL/GenBank/DDBJ whole genome shotgun (WGS) entry which is preliminary data.</text>
</comment>
<name>A0A838L210_9SPHN</name>
<dbReference type="InterPro" id="IPR050471">
    <property type="entry name" value="AB_hydrolase"/>
</dbReference>
<keyword evidence="3" id="KW-1185">Reference proteome</keyword>
<proteinExistence type="predicted"/>
<dbReference type="SUPFAM" id="SSF53474">
    <property type="entry name" value="alpha/beta-Hydrolases"/>
    <property type="match status" value="1"/>
</dbReference>
<reference evidence="2 3" key="1">
    <citation type="submission" date="2020-07" db="EMBL/GenBank/DDBJ databases">
        <authorList>
            <person name="Sun Q."/>
        </authorList>
    </citation>
    <scope>NUCLEOTIDE SEQUENCE [LARGE SCALE GENOMIC DNA]</scope>
    <source>
        <strain evidence="2 3">CGMCC 1.13654</strain>
    </source>
</reference>
<evidence type="ECO:0000259" key="1">
    <source>
        <dbReference type="Pfam" id="PF00561"/>
    </source>
</evidence>
<dbReference type="InterPro" id="IPR000073">
    <property type="entry name" value="AB_hydrolase_1"/>
</dbReference>
<dbReference type="PRINTS" id="PR00111">
    <property type="entry name" value="ABHYDROLASE"/>
</dbReference>